<protein>
    <submittedName>
        <fullName evidence="2">Uncharacterized protein</fullName>
    </submittedName>
</protein>
<accession>A0ABN8Y5R2</accession>
<evidence type="ECO:0000313" key="2">
    <source>
        <dbReference type="EMBL" id="CAI9156669.1"/>
    </source>
</evidence>
<evidence type="ECO:0000256" key="1">
    <source>
        <dbReference type="SAM" id="SignalP"/>
    </source>
</evidence>
<gene>
    <name evidence="2" type="ORF">MRATA1EN1_LOCUS5631</name>
</gene>
<sequence length="246" mass="26302">MQHLLVALLAPATGIACSWTPFPVFPSSLLSVQHSHPPAGNPLLTPVTLSIKSIFLSSELCPGRHALRSYYTWGSPCRARLLPTSQLCPRCTALQWREVHCRPVTCGEHRPAPAVEAQGGMGGRGGWGSRPPKARMQAGLGEGLWVQLQTPLPVSSEVQLVIGTQGGELSCIARCPAVCASAMACGSLGPTQVPDSRSRPMLMPGPPGEDVAPTGFSFPPEKNAHRWKIIHTSAHVSEHLLMLVHR</sequence>
<proteinExistence type="predicted"/>
<feature type="chain" id="PRO_5047359379" evidence="1">
    <location>
        <begin position="19"/>
        <end position="246"/>
    </location>
</feature>
<dbReference type="EMBL" id="OX459950">
    <property type="protein sequence ID" value="CAI9156669.1"/>
    <property type="molecule type" value="Genomic_DNA"/>
</dbReference>
<organism evidence="2 3">
    <name type="scientific">Rangifer tarandus platyrhynchus</name>
    <name type="common">Svalbard reindeer</name>
    <dbReference type="NCBI Taxonomy" id="3082113"/>
    <lineage>
        <taxon>Eukaryota</taxon>
        <taxon>Metazoa</taxon>
        <taxon>Chordata</taxon>
        <taxon>Craniata</taxon>
        <taxon>Vertebrata</taxon>
        <taxon>Euteleostomi</taxon>
        <taxon>Mammalia</taxon>
        <taxon>Eutheria</taxon>
        <taxon>Laurasiatheria</taxon>
        <taxon>Artiodactyla</taxon>
        <taxon>Ruminantia</taxon>
        <taxon>Pecora</taxon>
        <taxon>Cervidae</taxon>
        <taxon>Odocoileinae</taxon>
        <taxon>Rangifer</taxon>
    </lineage>
</organism>
<keyword evidence="1" id="KW-0732">Signal</keyword>
<dbReference type="Proteomes" id="UP001176941">
    <property type="component" value="Chromosome 14"/>
</dbReference>
<name>A0ABN8Y5R2_RANTA</name>
<feature type="signal peptide" evidence="1">
    <location>
        <begin position="1"/>
        <end position="18"/>
    </location>
</feature>
<evidence type="ECO:0000313" key="3">
    <source>
        <dbReference type="Proteomes" id="UP001176941"/>
    </source>
</evidence>
<reference evidence="2" key="1">
    <citation type="submission" date="2023-04" db="EMBL/GenBank/DDBJ databases">
        <authorList>
            <consortium name="ELIXIR-Norway"/>
        </authorList>
    </citation>
    <scope>NUCLEOTIDE SEQUENCE [LARGE SCALE GENOMIC DNA]</scope>
</reference>
<keyword evidence="3" id="KW-1185">Reference proteome</keyword>